<dbReference type="InterPro" id="IPR036890">
    <property type="entry name" value="HATPase_C_sf"/>
</dbReference>
<dbReference type="AlphaFoldDB" id="A0A1M6DVZ3"/>
<protein>
    <submittedName>
        <fullName evidence="3">GHKL domain-containing protein</fullName>
    </submittedName>
</protein>
<reference evidence="3 4" key="1">
    <citation type="submission" date="2016-11" db="EMBL/GenBank/DDBJ databases">
        <authorList>
            <person name="Jaros S."/>
            <person name="Januszkiewicz K."/>
            <person name="Wedrychowicz H."/>
        </authorList>
    </citation>
    <scope>NUCLEOTIDE SEQUENCE [LARGE SCALE GENOMIC DNA]</scope>
    <source>
        <strain evidence="3 4">DSM 14809</strain>
    </source>
</reference>
<feature type="transmembrane region" description="Helical" evidence="1">
    <location>
        <begin position="173"/>
        <end position="193"/>
    </location>
</feature>
<dbReference type="CDD" id="cd16935">
    <property type="entry name" value="HATPase_AgrC-ComD-like"/>
    <property type="match status" value="1"/>
</dbReference>
<dbReference type="SUPFAM" id="SSF55874">
    <property type="entry name" value="ATPase domain of HSP90 chaperone/DNA topoisomerase II/histidine kinase"/>
    <property type="match status" value="1"/>
</dbReference>
<dbReference type="GO" id="GO:0042802">
    <property type="term" value="F:identical protein binding"/>
    <property type="evidence" value="ECO:0007669"/>
    <property type="project" value="TreeGrafter"/>
</dbReference>
<feature type="transmembrane region" description="Helical" evidence="1">
    <location>
        <begin position="98"/>
        <end position="125"/>
    </location>
</feature>
<feature type="transmembrane region" description="Helical" evidence="1">
    <location>
        <begin position="199"/>
        <end position="220"/>
    </location>
</feature>
<name>A0A1M6DVZ3_PSEXY</name>
<feature type="transmembrane region" description="Helical" evidence="1">
    <location>
        <begin position="69"/>
        <end position="86"/>
    </location>
</feature>
<feature type="transmembrane region" description="Helical" evidence="1">
    <location>
        <begin position="42"/>
        <end position="63"/>
    </location>
</feature>
<dbReference type="InterPro" id="IPR032834">
    <property type="entry name" value="NatK-like_C"/>
</dbReference>
<evidence type="ECO:0000256" key="1">
    <source>
        <dbReference type="SAM" id="Phobius"/>
    </source>
</evidence>
<evidence type="ECO:0000259" key="2">
    <source>
        <dbReference type="Pfam" id="PF14501"/>
    </source>
</evidence>
<evidence type="ECO:0000313" key="4">
    <source>
        <dbReference type="Proteomes" id="UP000184185"/>
    </source>
</evidence>
<feature type="transmembrane region" description="Helical" evidence="1">
    <location>
        <begin position="12"/>
        <end position="30"/>
    </location>
</feature>
<accession>A0A1M6DVZ3</accession>
<dbReference type="EMBL" id="FQYQ01000005">
    <property type="protein sequence ID" value="SHI77437.1"/>
    <property type="molecule type" value="Genomic_DNA"/>
</dbReference>
<dbReference type="Proteomes" id="UP000184185">
    <property type="component" value="Unassembled WGS sequence"/>
</dbReference>
<keyword evidence="1" id="KW-0472">Membrane</keyword>
<organism evidence="3 4">
    <name type="scientific">Pseudobutyrivibrio xylanivorans DSM 14809</name>
    <dbReference type="NCBI Taxonomy" id="1123012"/>
    <lineage>
        <taxon>Bacteria</taxon>
        <taxon>Bacillati</taxon>
        <taxon>Bacillota</taxon>
        <taxon>Clostridia</taxon>
        <taxon>Lachnospirales</taxon>
        <taxon>Lachnospiraceae</taxon>
        <taxon>Pseudobutyrivibrio</taxon>
    </lineage>
</organism>
<dbReference type="PANTHER" id="PTHR40448:SF1">
    <property type="entry name" value="TWO-COMPONENT SENSOR HISTIDINE KINASE"/>
    <property type="match status" value="1"/>
</dbReference>
<feature type="transmembrane region" description="Helical" evidence="1">
    <location>
        <begin position="131"/>
        <end position="153"/>
    </location>
</feature>
<evidence type="ECO:0000313" key="3">
    <source>
        <dbReference type="EMBL" id="SHI77437.1"/>
    </source>
</evidence>
<dbReference type="Gene3D" id="3.30.565.10">
    <property type="entry name" value="Histidine kinase-like ATPase, C-terminal domain"/>
    <property type="match status" value="1"/>
</dbReference>
<keyword evidence="1" id="KW-0812">Transmembrane</keyword>
<gene>
    <name evidence="3" type="ORF">SAMN02745725_01053</name>
</gene>
<feature type="domain" description="Sensor histidine kinase NatK-like C-terminal" evidence="2">
    <location>
        <begin position="333"/>
        <end position="436"/>
    </location>
</feature>
<proteinExistence type="predicted"/>
<sequence>MDITAVDVFEEIRFIVELLAAELIFLIPFVPMKKHFVPKLVVLILGYMLASLFYFPLLAFTSICPLRTAFISGWYIIFALSTLHFCKRLFFIGTVDGLYVIASAYAVQHLVYVVVHEALALYYWTYLKTHLIVYIFVSMMVCSIWYFIIYLLFTSKLKACYGVLHDDSSFLVAFYLIFIAVMLLSTFSAQHLFQIGDDIRNYGIMWGVSTSVLILGIQYANFRSTVATREQAIISRILQDSATHYTISKELIDLVNRNAHDLKHKLKALKNAPDNLKDEFINDQMSHIEQYQNLVFCDNEVLNTILAEKSLYCSSKNITFSCSIKKANLDFIDVIDLYALLGNAIDNAIECVEQFDEDNKKVISVNVSSKEAFTIFQIENYSHIITSTVDELPTTTKDDIGHGFGLKSIKYIAQKYNGNMYWANKDGVFSLQIMIPMSTVPN</sequence>
<dbReference type="RefSeq" id="WP_072913695.1">
    <property type="nucleotide sequence ID" value="NZ_FQYQ01000005.1"/>
</dbReference>
<keyword evidence="1" id="KW-1133">Transmembrane helix</keyword>
<dbReference type="OrthoDB" id="9813149at2"/>
<dbReference type="PANTHER" id="PTHR40448">
    <property type="entry name" value="TWO-COMPONENT SENSOR HISTIDINE KINASE"/>
    <property type="match status" value="1"/>
</dbReference>
<keyword evidence="4" id="KW-1185">Reference proteome</keyword>
<dbReference type="Pfam" id="PF14501">
    <property type="entry name" value="HATPase_c_5"/>
    <property type="match status" value="1"/>
</dbReference>